<evidence type="ECO:0000313" key="2">
    <source>
        <dbReference type="EMBL" id="BAO55067.1"/>
    </source>
</evidence>
<dbReference type="EMBL" id="AP014548">
    <property type="protein sequence ID" value="BAO55067.1"/>
    <property type="molecule type" value="Genomic_DNA"/>
</dbReference>
<sequence>MYDLLFHEVYTPLVLIDDRTEVLKITCFISLILLLVGLVAFLNLVVKKPHEVSL</sequence>
<dbReference type="Proteomes" id="UP000031760">
    <property type="component" value="Chromosome"/>
</dbReference>
<keyword evidence="3" id="KW-1185">Reference proteome</keyword>
<accession>W8VWV1</accession>
<evidence type="ECO:0000256" key="1">
    <source>
        <dbReference type="SAM" id="Phobius"/>
    </source>
</evidence>
<organism evidence="2 3">
    <name type="scientific">Nonlabens marinus S1-08</name>
    <dbReference type="NCBI Taxonomy" id="1454201"/>
    <lineage>
        <taxon>Bacteria</taxon>
        <taxon>Pseudomonadati</taxon>
        <taxon>Bacteroidota</taxon>
        <taxon>Flavobacteriia</taxon>
        <taxon>Flavobacteriales</taxon>
        <taxon>Flavobacteriaceae</taxon>
        <taxon>Nonlabens</taxon>
    </lineage>
</organism>
<dbReference type="HOGENOM" id="CLU_3045887_0_0_10"/>
<dbReference type="KEGG" id="nmf:NMS_1058"/>
<reference evidence="2 3" key="1">
    <citation type="journal article" date="2014" name="Proc. Natl. Acad. Sci. U.S.A.">
        <title>Functional characterization of flavobacteria rhodopsins reveals a unique class of light-driven chloride pump in bacteria.</title>
        <authorList>
            <person name="Yoshizawa S."/>
            <person name="Kumagai Y."/>
            <person name="Kim H."/>
            <person name="Ogura Y."/>
            <person name="Hayashi T."/>
            <person name="Iwasaki W."/>
            <person name="DeLong E.F."/>
            <person name="Kogure K."/>
        </authorList>
    </citation>
    <scope>NUCLEOTIDE SEQUENCE [LARGE SCALE GENOMIC DNA]</scope>
    <source>
        <strain evidence="2 3">S1-08</strain>
    </source>
</reference>
<protein>
    <submittedName>
        <fullName evidence="2">Uncharacterized protein</fullName>
    </submittedName>
</protein>
<keyword evidence="1" id="KW-0472">Membrane</keyword>
<evidence type="ECO:0000313" key="3">
    <source>
        <dbReference type="Proteomes" id="UP000031760"/>
    </source>
</evidence>
<keyword evidence="1" id="KW-0812">Transmembrane</keyword>
<name>W8VWV1_9FLAO</name>
<gene>
    <name evidence="2" type="ORF">NMS_1058</name>
</gene>
<keyword evidence="1" id="KW-1133">Transmembrane helix</keyword>
<feature type="transmembrane region" description="Helical" evidence="1">
    <location>
        <begin position="22"/>
        <end position="46"/>
    </location>
</feature>
<proteinExistence type="predicted"/>
<dbReference type="AlphaFoldDB" id="W8VWV1"/>